<comment type="caution">
    <text evidence="1">The sequence shown here is derived from an EMBL/GenBank/DDBJ whole genome shotgun (WGS) entry which is preliminary data.</text>
</comment>
<reference evidence="1" key="1">
    <citation type="submission" date="2021-01" db="EMBL/GenBank/DDBJ databases">
        <authorList>
            <person name="Sun Q."/>
        </authorList>
    </citation>
    <scope>NUCLEOTIDE SEQUENCE</scope>
    <source>
        <strain evidence="1">YIM B02566</strain>
    </source>
</reference>
<proteinExistence type="predicted"/>
<evidence type="ECO:0000313" key="1">
    <source>
        <dbReference type="EMBL" id="MBK1868576.1"/>
    </source>
</evidence>
<name>A0ACC5R7D0_9HYPH</name>
<dbReference type="Proteomes" id="UP000616151">
    <property type="component" value="Unassembled WGS sequence"/>
</dbReference>
<keyword evidence="2" id="KW-1185">Reference proteome</keyword>
<gene>
    <name evidence="1" type="ORF">JHL16_19635</name>
</gene>
<dbReference type="EMBL" id="JAENHL010000007">
    <property type="protein sequence ID" value="MBK1868576.1"/>
    <property type="molecule type" value="Genomic_DNA"/>
</dbReference>
<sequence>MDTGHPNQFALLRTRRFLPLFVAQAIGAFNDNAFRYALSILLIYDLGPRLGFAEGHAGLLNTLSAGLLILPFFLFSALAGQIADKFDKAMLAQRIKFVEIAIVALASFSLFTDQIWLQLLVVFLTGTQSAFFGPIKYSILPQHLERQELLGGNGLIEMGTFLSILLGTLFGSFAISSEWGRHWVSVVMIGLSVMAYLSARQIPAAPAPQPELKLNANLAQETWRMIGIARERGDVFLAILGISWFWFLGVIFLTQIPLFTQTELHANETVASLIIAAFTVAIGVGSIVTNRLLKGEVSVKYVPIAAILITLFIIDLYFATGALRSSDASALRTPIDLISSFSGWRVLVDLAAIALCAGLFAVPLYALVQARSSPQKRARVIAANNIVNAVFMTAATILSYVLLDAGLSVRGLFLVVGLANAIAAIWICRLLPQELAAYIARRLFYLFYRVEIKGFENFAKAGRKALIISNHTSFLDGPLISAFLPERCQFAINTRIADRWWVKPAFQLFDLLPIDPSNPMAIKTLANGLKRGRKVVIFPEGRITRTGSLMKIYEGPGVIAHLAGAKILPIRIDGAQYTPFSLMKGKLRIRWFPKITLTFLPPVKINAPADLKSGALREYLADRTYDIMTDMMFRTSFKNETLFQSLLEARHIHGKKHEILEDIQRTPLTYDRIVLGSFILGRRLAGLTPGEKNVAVLLPSAAGCFITLFALYASGRVPALLNYSTGAINMAAACRTAEVKTVITSRRFVEAGDFGDAVALLEKQAKIIWIEDVRAQIGLGDKLYGLWSSHFPKGALKKLGYNPDADAPAAIVFTSGSEGTPKGVVLSHNNLQANRHQAAARIDFTPQDIVFNPMPMFHTFGLNAGTLLPVLAGVRTFLYPSPLHYKIIPELVYDINATVLFGTDTFLTGYARNAHPYDFYKIRFVVAGAERVRPETRQTYMDIFGLRILEGYGVTECAPVLAVNTPIHYRAGSVGRLFDGIDYRLETIEGITEGGRLHVKGPNIMLGYLRAEKPGLIEPPPEGWYDTGDIVTVDPRRYITIQGRAKRFSKIAGEMVSLAAVESHVQEAFPDHVHAVVAIPDPKKGEQLVLFSTHQKLDRTGLSDAFKNFGVTELMTPRIIVPLDAIPILGTGKTDYVTLNKLAREKFPS</sequence>
<organism evidence="1 2">
    <name type="scientific">Taklimakanibacter albus</name>
    <dbReference type="NCBI Taxonomy" id="2800327"/>
    <lineage>
        <taxon>Bacteria</taxon>
        <taxon>Pseudomonadati</taxon>
        <taxon>Pseudomonadota</taxon>
        <taxon>Alphaproteobacteria</taxon>
        <taxon>Hyphomicrobiales</taxon>
        <taxon>Aestuariivirgaceae</taxon>
        <taxon>Taklimakanibacter</taxon>
    </lineage>
</organism>
<accession>A0ACC5R7D0</accession>
<evidence type="ECO:0000313" key="2">
    <source>
        <dbReference type="Proteomes" id="UP000616151"/>
    </source>
</evidence>
<protein>
    <submittedName>
        <fullName evidence="1">Acyl-[ACP]--phospholipid O-acyltransferase</fullName>
    </submittedName>
</protein>